<feature type="chain" id="PRO_5007542350" description="Secreted protein" evidence="1">
    <location>
        <begin position="22"/>
        <end position="138"/>
    </location>
</feature>
<feature type="signal peptide" evidence="1">
    <location>
        <begin position="1"/>
        <end position="21"/>
    </location>
</feature>
<sequence>MMRQLLVVLLLGSSLTVLVDGNVDTILETVRNLIRQMVPNPEMQQQFLAKVDEAKECLDMAKGINPDVVKKLVDGIIPTAASCAAQTVGVSDMAKRKDLMKACFKEKAEEFKKSSGMTDDELAKFEMAGKCLEEKVQA</sequence>
<reference evidence="2" key="1">
    <citation type="journal article" date="2018" name="PLoS Negl. Trop. Dis.">
        <title>Sialome diversity of ticks revealed by RNAseq of single tick salivary glands.</title>
        <authorList>
            <person name="Perner J."/>
            <person name="Kropackova S."/>
            <person name="Kopacek P."/>
            <person name="Ribeiro J.M."/>
        </authorList>
    </citation>
    <scope>NUCLEOTIDE SEQUENCE</scope>
    <source>
        <strain evidence="2">Siblings of single egg batch collected in Ceske Budejovice</strain>
        <tissue evidence="2">Salivary glands</tissue>
    </source>
</reference>
<accession>A0A147BHE9</accession>
<evidence type="ECO:0000313" key="2">
    <source>
        <dbReference type="EMBL" id="JAR89882.1"/>
    </source>
</evidence>
<evidence type="ECO:0000256" key="1">
    <source>
        <dbReference type="SAM" id="SignalP"/>
    </source>
</evidence>
<proteinExistence type="predicted"/>
<dbReference type="AlphaFoldDB" id="A0A147BHE9"/>
<keyword evidence="1" id="KW-0732">Signal</keyword>
<organism evidence="2">
    <name type="scientific">Ixodes ricinus</name>
    <name type="common">Common tick</name>
    <name type="synonym">Acarus ricinus</name>
    <dbReference type="NCBI Taxonomy" id="34613"/>
    <lineage>
        <taxon>Eukaryota</taxon>
        <taxon>Metazoa</taxon>
        <taxon>Ecdysozoa</taxon>
        <taxon>Arthropoda</taxon>
        <taxon>Chelicerata</taxon>
        <taxon>Arachnida</taxon>
        <taxon>Acari</taxon>
        <taxon>Parasitiformes</taxon>
        <taxon>Ixodida</taxon>
        <taxon>Ixodoidea</taxon>
        <taxon>Ixodidae</taxon>
        <taxon>Ixodinae</taxon>
        <taxon>Ixodes</taxon>
    </lineage>
</organism>
<dbReference type="EMBL" id="GEGO01005522">
    <property type="protein sequence ID" value="JAR89882.1"/>
    <property type="molecule type" value="Transcribed_RNA"/>
</dbReference>
<name>A0A147BHE9_IXORI</name>
<protein>
    <recommendedName>
        <fullName evidence="3">Secreted protein</fullName>
    </recommendedName>
</protein>
<evidence type="ECO:0008006" key="3">
    <source>
        <dbReference type="Google" id="ProtNLM"/>
    </source>
</evidence>